<feature type="domain" description="Amidohydrolase-related" evidence="9">
    <location>
        <begin position="6"/>
        <end position="236"/>
    </location>
</feature>
<evidence type="ECO:0000256" key="7">
    <source>
        <dbReference type="ARBA" id="ARBA00038889"/>
    </source>
</evidence>
<dbReference type="EMBL" id="JARKIF010000001">
    <property type="protein sequence ID" value="KAJ7650981.1"/>
    <property type="molecule type" value="Genomic_DNA"/>
</dbReference>
<comment type="caution">
    <text evidence="10">The sequence shown here is derived from an EMBL/GenBank/DDBJ whole genome shotgun (WGS) entry which is preliminary data.</text>
</comment>
<name>A0AAD7FZ57_9AGAR</name>
<dbReference type="InterPro" id="IPR006680">
    <property type="entry name" value="Amidohydro-rel"/>
</dbReference>
<keyword evidence="11" id="KW-1185">Reference proteome</keyword>
<dbReference type="AlphaFoldDB" id="A0AAD7FZ57"/>
<evidence type="ECO:0000313" key="10">
    <source>
        <dbReference type="EMBL" id="KAJ7650981.1"/>
    </source>
</evidence>
<organism evidence="10 11">
    <name type="scientific">Roridomyces roridus</name>
    <dbReference type="NCBI Taxonomy" id="1738132"/>
    <lineage>
        <taxon>Eukaryota</taxon>
        <taxon>Fungi</taxon>
        <taxon>Dikarya</taxon>
        <taxon>Basidiomycota</taxon>
        <taxon>Agaricomycotina</taxon>
        <taxon>Agaricomycetes</taxon>
        <taxon>Agaricomycetidae</taxon>
        <taxon>Agaricales</taxon>
        <taxon>Marasmiineae</taxon>
        <taxon>Mycenaceae</taxon>
        <taxon>Roridomyces</taxon>
    </lineage>
</organism>
<dbReference type="InterPro" id="IPR032466">
    <property type="entry name" value="Metal_Hydrolase"/>
</dbReference>
<dbReference type="GO" id="GO:0047596">
    <property type="term" value="F:6-methylsalicylate decarboxylase activity"/>
    <property type="evidence" value="ECO:0007669"/>
    <property type="project" value="UniProtKB-EC"/>
</dbReference>
<evidence type="ECO:0000313" key="11">
    <source>
        <dbReference type="Proteomes" id="UP001221142"/>
    </source>
</evidence>
<sequence length="337" mass="37476">MDSYKIDVHAHFLTPSYLDALKKAGHVPGPDNLPFTPDWSPETHLAFMEKNNIAKSFLSITGPGTHLIPGDDAFAREVTREVNEFAAAVKRRYPAKFGFFASLPLPDIEGALAEIDYVLDELNADGFVLMTNFHGMYFGDARLAAVYAKLQARKATVFVHPMTPCGPTHEHTAELTPQRKRDVLPLGDTFIVGMMEYFFDTTRTIIDLLLSGTASAHPDIKFIIPHCGNALPSVLDRALLLSASHLRHFNAPPVRGPLIELTPADVRELFSRQFYFDLAGTPMASLIHHMLSDVPFNSWAAAEGQARDIEEGLSELFREEEKEGIYHGNAERLFGEK</sequence>
<evidence type="ECO:0000256" key="1">
    <source>
        <dbReference type="ARBA" id="ARBA00005871"/>
    </source>
</evidence>
<dbReference type="SUPFAM" id="SSF51556">
    <property type="entry name" value="Metallo-dependent hydrolases"/>
    <property type="match status" value="1"/>
</dbReference>
<dbReference type="InterPro" id="IPR032465">
    <property type="entry name" value="ACMSD"/>
</dbReference>
<reference evidence="10" key="1">
    <citation type="submission" date="2023-03" db="EMBL/GenBank/DDBJ databases">
        <title>Massive genome expansion in bonnet fungi (Mycena s.s.) driven by repeated elements and novel gene families across ecological guilds.</title>
        <authorList>
            <consortium name="Lawrence Berkeley National Laboratory"/>
            <person name="Harder C.B."/>
            <person name="Miyauchi S."/>
            <person name="Viragh M."/>
            <person name="Kuo A."/>
            <person name="Thoen E."/>
            <person name="Andreopoulos B."/>
            <person name="Lu D."/>
            <person name="Skrede I."/>
            <person name="Drula E."/>
            <person name="Henrissat B."/>
            <person name="Morin E."/>
            <person name="Kohler A."/>
            <person name="Barry K."/>
            <person name="LaButti K."/>
            <person name="Morin E."/>
            <person name="Salamov A."/>
            <person name="Lipzen A."/>
            <person name="Mereny Z."/>
            <person name="Hegedus B."/>
            <person name="Baldrian P."/>
            <person name="Stursova M."/>
            <person name="Weitz H."/>
            <person name="Taylor A."/>
            <person name="Grigoriev I.V."/>
            <person name="Nagy L.G."/>
            <person name="Martin F."/>
            <person name="Kauserud H."/>
        </authorList>
    </citation>
    <scope>NUCLEOTIDE SEQUENCE</scope>
    <source>
        <strain evidence="10">9284</strain>
    </source>
</reference>
<dbReference type="Gene3D" id="3.20.20.140">
    <property type="entry name" value="Metal-dependent hydrolases"/>
    <property type="match status" value="1"/>
</dbReference>
<dbReference type="GO" id="GO:0016787">
    <property type="term" value="F:hydrolase activity"/>
    <property type="evidence" value="ECO:0007669"/>
    <property type="project" value="InterPro"/>
</dbReference>
<dbReference type="PANTHER" id="PTHR21240:SF29">
    <property type="entry name" value="AMIDOHYDROLASE-RELATED DOMAIN-CONTAINING PROTEIN"/>
    <property type="match status" value="1"/>
</dbReference>
<proteinExistence type="inferred from homology"/>
<comment type="catalytic activity">
    <reaction evidence="6">
        <text>6-methylsalicylate + H(+) = 3-methylphenol + CO2</text>
        <dbReference type="Rhea" id="RHEA:23112"/>
        <dbReference type="ChEBI" id="CHEBI:15378"/>
        <dbReference type="ChEBI" id="CHEBI:16526"/>
        <dbReference type="ChEBI" id="CHEBI:17231"/>
        <dbReference type="ChEBI" id="CHEBI:36658"/>
        <dbReference type="EC" id="4.1.1.52"/>
    </reaction>
    <physiologicalReaction direction="left-to-right" evidence="6">
        <dbReference type="Rhea" id="RHEA:23113"/>
    </physiologicalReaction>
</comment>
<keyword evidence="5 8" id="KW-0456">Lyase</keyword>
<comment type="similarity">
    <text evidence="1">Belongs to the metallo-dependent hydrolases superfamily. ACMSD family.</text>
</comment>
<protein>
    <recommendedName>
        <fullName evidence="7">6-methylsalicylate decarboxylase</fullName>
        <ecNumber evidence="7">4.1.1.52</ecNumber>
    </recommendedName>
</protein>
<evidence type="ECO:0000256" key="4">
    <source>
        <dbReference type="ARBA" id="ARBA00022833"/>
    </source>
</evidence>
<keyword evidence="2" id="KW-0479">Metal-binding</keyword>
<dbReference type="EC" id="4.1.1.52" evidence="7"/>
<evidence type="ECO:0000256" key="5">
    <source>
        <dbReference type="ARBA" id="ARBA00023239"/>
    </source>
</evidence>
<evidence type="ECO:0000256" key="3">
    <source>
        <dbReference type="ARBA" id="ARBA00022793"/>
    </source>
</evidence>
<dbReference type="GO" id="GO:0019748">
    <property type="term" value="P:secondary metabolic process"/>
    <property type="evidence" value="ECO:0007669"/>
    <property type="project" value="TreeGrafter"/>
</dbReference>
<evidence type="ECO:0000256" key="8">
    <source>
        <dbReference type="RuleBase" id="RU366045"/>
    </source>
</evidence>
<dbReference type="GO" id="GO:0046872">
    <property type="term" value="F:metal ion binding"/>
    <property type="evidence" value="ECO:0007669"/>
    <property type="project" value="UniProtKB-KW"/>
</dbReference>
<keyword evidence="3 8" id="KW-0210">Decarboxylase</keyword>
<dbReference type="GO" id="GO:0005829">
    <property type="term" value="C:cytosol"/>
    <property type="evidence" value="ECO:0007669"/>
    <property type="project" value="TreeGrafter"/>
</dbReference>
<dbReference type="Pfam" id="PF04909">
    <property type="entry name" value="Amidohydro_2"/>
    <property type="match status" value="1"/>
</dbReference>
<dbReference type="Proteomes" id="UP001221142">
    <property type="component" value="Unassembled WGS sequence"/>
</dbReference>
<dbReference type="PANTHER" id="PTHR21240">
    <property type="entry name" value="2-AMINO-3-CARBOXYLMUCONATE-6-SEMIALDEHYDE DECARBOXYLASE"/>
    <property type="match status" value="1"/>
</dbReference>
<evidence type="ECO:0000256" key="6">
    <source>
        <dbReference type="ARBA" id="ARBA00036832"/>
    </source>
</evidence>
<keyword evidence="4" id="KW-0862">Zinc</keyword>
<accession>A0AAD7FZ57</accession>
<evidence type="ECO:0000259" key="9">
    <source>
        <dbReference type="Pfam" id="PF04909"/>
    </source>
</evidence>
<evidence type="ECO:0000256" key="2">
    <source>
        <dbReference type="ARBA" id="ARBA00022723"/>
    </source>
</evidence>
<gene>
    <name evidence="10" type="ORF">FB45DRAFT_997703</name>
</gene>